<name>A0A0D2MRR4_9CHLO</name>
<organism evidence="6 7">
    <name type="scientific">Monoraphidium neglectum</name>
    <dbReference type="NCBI Taxonomy" id="145388"/>
    <lineage>
        <taxon>Eukaryota</taxon>
        <taxon>Viridiplantae</taxon>
        <taxon>Chlorophyta</taxon>
        <taxon>core chlorophytes</taxon>
        <taxon>Chlorophyceae</taxon>
        <taxon>CS clade</taxon>
        <taxon>Sphaeropleales</taxon>
        <taxon>Selenastraceae</taxon>
        <taxon>Monoraphidium</taxon>
    </lineage>
</organism>
<feature type="transmembrane region" description="Helical" evidence="5">
    <location>
        <begin position="55"/>
        <end position="81"/>
    </location>
</feature>
<evidence type="ECO:0000313" key="6">
    <source>
        <dbReference type="EMBL" id="KIY97245.1"/>
    </source>
</evidence>
<keyword evidence="2 5" id="KW-0812">Transmembrane</keyword>
<proteinExistence type="predicted"/>
<evidence type="ECO:0000256" key="2">
    <source>
        <dbReference type="ARBA" id="ARBA00022692"/>
    </source>
</evidence>
<feature type="transmembrane region" description="Helical" evidence="5">
    <location>
        <begin position="251"/>
        <end position="276"/>
    </location>
</feature>
<dbReference type="AlphaFoldDB" id="A0A0D2MRR4"/>
<dbReference type="Pfam" id="PF02535">
    <property type="entry name" value="Zip"/>
    <property type="match status" value="1"/>
</dbReference>
<evidence type="ECO:0000313" key="7">
    <source>
        <dbReference type="Proteomes" id="UP000054498"/>
    </source>
</evidence>
<dbReference type="GO" id="GO:0005385">
    <property type="term" value="F:zinc ion transmembrane transporter activity"/>
    <property type="evidence" value="ECO:0007669"/>
    <property type="project" value="TreeGrafter"/>
</dbReference>
<dbReference type="PANTHER" id="PTHR11040">
    <property type="entry name" value="ZINC/IRON TRANSPORTER"/>
    <property type="match status" value="1"/>
</dbReference>
<dbReference type="GeneID" id="25727907"/>
<dbReference type="RefSeq" id="XP_013896265.1">
    <property type="nucleotide sequence ID" value="XM_014040811.1"/>
</dbReference>
<dbReference type="Proteomes" id="UP000054498">
    <property type="component" value="Unassembled WGS sequence"/>
</dbReference>
<reference evidence="6 7" key="1">
    <citation type="journal article" date="2013" name="BMC Genomics">
        <title>Reconstruction of the lipid metabolism for the microalga Monoraphidium neglectum from its genome sequence reveals characteristics suitable for biofuel production.</title>
        <authorList>
            <person name="Bogen C."/>
            <person name="Al-Dilaimi A."/>
            <person name="Albersmeier A."/>
            <person name="Wichmann J."/>
            <person name="Grundmann M."/>
            <person name="Rupp O."/>
            <person name="Lauersen K.J."/>
            <person name="Blifernez-Klassen O."/>
            <person name="Kalinowski J."/>
            <person name="Goesmann A."/>
            <person name="Mussgnug J.H."/>
            <person name="Kruse O."/>
        </authorList>
    </citation>
    <scope>NUCLEOTIDE SEQUENCE [LARGE SCALE GENOMIC DNA]</scope>
    <source>
        <strain evidence="6 7">SAG 48.87</strain>
    </source>
</reference>
<dbReference type="EMBL" id="KK102650">
    <property type="protein sequence ID" value="KIY97245.1"/>
    <property type="molecule type" value="Genomic_DNA"/>
</dbReference>
<feature type="transmembrane region" description="Helical" evidence="5">
    <location>
        <begin position="296"/>
        <end position="316"/>
    </location>
</feature>
<dbReference type="OrthoDB" id="262547at2759"/>
<dbReference type="KEGG" id="mng:MNEG_10717"/>
<evidence type="ECO:0000256" key="1">
    <source>
        <dbReference type="ARBA" id="ARBA00004141"/>
    </source>
</evidence>
<dbReference type="PANTHER" id="PTHR11040:SF205">
    <property type="entry name" value="ZINC TRANSPORTER ZUPT"/>
    <property type="match status" value="1"/>
</dbReference>
<dbReference type="PROSITE" id="PS51257">
    <property type="entry name" value="PROKAR_LIPOPROTEIN"/>
    <property type="match status" value="1"/>
</dbReference>
<dbReference type="STRING" id="145388.A0A0D2MRR4"/>
<keyword evidence="4 5" id="KW-0472">Membrane</keyword>
<keyword evidence="7" id="KW-1185">Reference proteome</keyword>
<keyword evidence="3 5" id="KW-1133">Transmembrane helix</keyword>
<dbReference type="InterPro" id="IPR003689">
    <property type="entry name" value="ZIP"/>
</dbReference>
<gene>
    <name evidence="6" type="ORF">MNEG_10717</name>
</gene>
<feature type="transmembrane region" description="Helical" evidence="5">
    <location>
        <begin position="93"/>
        <end position="119"/>
    </location>
</feature>
<feature type="transmembrane region" description="Helical" evidence="5">
    <location>
        <begin position="361"/>
        <end position="381"/>
    </location>
</feature>
<evidence type="ECO:0000256" key="4">
    <source>
        <dbReference type="ARBA" id="ARBA00023136"/>
    </source>
</evidence>
<comment type="subcellular location">
    <subcellularLocation>
        <location evidence="1">Membrane</location>
        <topology evidence="1">Multi-pass membrane protein</topology>
    </subcellularLocation>
</comment>
<protein>
    <submittedName>
        <fullName evidence="6">Zinc transporter zupT</fullName>
    </submittedName>
</protein>
<evidence type="ECO:0000256" key="5">
    <source>
        <dbReference type="SAM" id="Phobius"/>
    </source>
</evidence>
<sequence>MVSPLARCSLCQASYSSGSVGLAFGLVVAAGACTCLGASLVFCSSLANHRLLSGALGVSAGVMTYVSFVEIFCVKAVGAFADAGFSDNEAWRYSTLCFFGGAAATWLLGRLVHALLHVAAAAADRRERRVQAARRQGPGDVEAGGARAAAAAAAAPEACPQAAAAATATAAPGPQPAPARGAEEDGASAASVVCEACGGGARCPEAPPMEIPKGESAEMRRVLEADHHTSLARTGLLSALAVGMHNVPEGLATFVAALASPSAGAAIAVAIALHNIPEGVVVAMPIYYATGSKWKGFFWSFVSGAAEPIGGLIGYALISAGGGVGNPLAFAVSFGFVAGVMVYIAVKELLPTALRYDPEDTFATSGFFGGAAVMAASLLLFKV</sequence>
<evidence type="ECO:0000256" key="3">
    <source>
        <dbReference type="ARBA" id="ARBA00022989"/>
    </source>
</evidence>
<accession>A0A0D2MRR4</accession>
<dbReference type="GO" id="GO:0016020">
    <property type="term" value="C:membrane"/>
    <property type="evidence" value="ECO:0007669"/>
    <property type="project" value="UniProtKB-SubCell"/>
</dbReference>
<feature type="transmembrane region" description="Helical" evidence="5">
    <location>
        <begin position="20"/>
        <end position="43"/>
    </location>
</feature>
<feature type="transmembrane region" description="Helical" evidence="5">
    <location>
        <begin position="328"/>
        <end position="346"/>
    </location>
</feature>